<sequence>MAQVDGLSDGTANGVQNADSDIEVFTDYLIVGTGPAGASLACFLTQHGLTGLIVSQDPGNADTPRAHITNMAALDCLRDIGVDRDCYIIGTSGDSMVHTRWSNSFAGEEYARIYSWGNDPKRKGDYALASPSEPLDLPQTLLEPILIRYATLNGFKCRWDTKFVSFVQEPNGKGVTTTLHDRVTGRDYRVRSKYLFGADGARSPIMQQTGIPMIKRPGQGYAINILIEADLSHLMENRMGNLHWLLTPDKEHPDFAWIGCIRMVKPWFEWLCILFPTPEAERKTRSPAEYMHRVREFIGDDSVEVKIKGISTWMINETAAEAYSKGDVFCLGDAVHRHPPNHGLGSNTCIQDAHNLAWKVAMVHKGLAGKELLDSFSVERQPVGLDVVTQANASLRNHKSIWEVLGNLEPTVAARMEAFDILQEDSERGRKRRDELQACLKLINREEHGLGIEMNQRYTSTAVFKSAQEGPMPAFPTDPLEYYHATTYPGARLPHVWLSRTIPSKAVSTIDLAGKARFSLFTGIGGQGWKDAAEKISAELGVPIAAYSIGFRQDYEDRYLDWAKVRDVEESGCVLVRPDYFVAWRSQQWEHDGVEKLRTVMKSVLSRS</sequence>
<reference evidence="5 6" key="1">
    <citation type="submission" date="2023-06" db="EMBL/GenBank/DDBJ databases">
        <title>Black Yeasts Isolated from many extreme environments.</title>
        <authorList>
            <person name="Coleine C."/>
            <person name="Stajich J.E."/>
            <person name="Selbmann L."/>
        </authorList>
    </citation>
    <scope>NUCLEOTIDE SEQUENCE [LARGE SCALE GENOMIC DNA]</scope>
    <source>
        <strain evidence="5 6">CCFEE 5887</strain>
    </source>
</reference>
<feature type="domain" description="FAD-binding" evidence="4">
    <location>
        <begin position="26"/>
        <end position="390"/>
    </location>
</feature>
<dbReference type="GO" id="GO:0071949">
    <property type="term" value="F:FAD binding"/>
    <property type="evidence" value="ECO:0007669"/>
    <property type="project" value="InterPro"/>
</dbReference>
<dbReference type="Pfam" id="PF01494">
    <property type="entry name" value="FAD_binding_3"/>
    <property type="match status" value="1"/>
</dbReference>
<organism evidence="5 6">
    <name type="scientific">Vermiconidia calcicola</name>
    <dbReference type="NCBI Taxonomy" id="1690605"/>
    <lineage>
        <taxon>Eukaryota</taxon>
        <taxon>Fungi</taxon>
        <taxon>Dikarya</taxon>
        <taxon>Ascomycota</taxon>
        <taxon>Pezizomycotina</taxon>
        <taxon>Dothideomycetes</taxon>
        <taxon>Dothideomycetidae</taxon>
        <taxon>Mycosphaerellales</taxon>
        <taxon>Extremaceae</taxon>
        <taxon>Vermiconidia</taxon>
    </lineage>
</organism>
<gene>
    <name evidence="5" type="ORF">LTR25_009968</name>
</gene>
<dbReference type="InterPro" id="IPR036188">
    <property type="entry name" value="FAD/NAD-bd_sf"/>
</dbReference>
<evidence type="ECO:0000313" key="5">
    <source>
        <dbReference type="EMBL" id="KAK5529231.1"/>
    </source>
</evidence>
<evidence type="ECO:0000256" key="3">
    <source>
        <dbReference type="ARBA" id="ARBA00023002"/>
    </source>
</evidence>
<dbReference type="Gene3D" id="3.30.9.10">
    <property type="entry name" value="D-Amino Acid Oxidase, subunit A, domain 2"/>
    <property type="match status" value="1"/>
</dbReference>
<dbReference type="InterPro" id="IPR002938">
    <property type="entry name" value="FAD-bd"/>
</dbReference>
<keyword evidence="2" id="KW-0274">FAD</keyword>
<dbReference type="PANTHER" id="PTHR43004:SF8">
    <property type="entry name" value="FAD-BINDING DOMAIN-CONTAINING PROTEIN-RELATED"/>
    <property type="match status" value="1"/>
</dbReference>
<dbReference type="PRINTS" id="PR00420">
    <property type="entry name" value="RNGMNOXGNASE"/>
</dbReference>
<dbReference type="Gene3D" id="3.40.30.120">
    <property type="match status" value="1"/>
</dbReference>
<dbReference type="Proteomes" id="UP001345827">
    <property type="component" value="Unassembled WGS sequence"/>
</dbReference>
<keyword evidence="1" id="KW-0285">Flavoprotein</keyword>
<keyword evidence="6" id="KW-1185">Reference proteome</keyword>
<dbReference type="EMBL" id="JAXLQG010000023">
    <property type="protein sequence ID" value="KAK5529231.1"/>
    <property type="molecule type" value="Genomic_DNA"/>
</dbReference>
<dbReference type="AlphaFoldDB" id="A0AAV9PY73"/>
<name>A0AAV9PY73_9PEZI</name>
<protein>
    <recommendedName>
        <fullName evidence="4">FAD-binding domain-containing protein</fullName>
    </recommendedName>
</protein>
<proteinExistence type="predicted"/>
<comment type="caution">
    <text evidence="5">The sequence shown here is derived from an EMBL/GenBank/DDBJ whole genome shotgun (WGS) entry which is preliminary data.</text>
</comment>
<dbReference type="GO" id="GO:0016709">
    <property type="term" value="F:oxidoreductase activity, acting on paired donors, with incorporation or reduction of molecular oxygen, NAD(P)H as one donor, and incorporation of one atom of oxygen"/>
    <property type="evidence" value="ECO:0007669"/>
    <property type="project" value="UniProtKB-ARBA"/>
</dbReference>
<dbReference type="SUPFAM" id="SSF51905">
    <property type="entry name" value="FAD/NAD(P)-binding domain"/>
    <property type="match status" value="1"/>
</dbReference>
<accession>A0AAV9PY73</accession>
<dbReference type="Pfam" id="PF21274">
    <property type="entry name" value="Rng_hyd_C"/>
    <property type="match status" value="1"/>
</dbReference>
<dbReference type="Gene3D" id="3.50.50.60">
    <property type="entry name" value="FAD/NAD(P)-binding domain"/>
    <property type="match status" value="1"/>
</dbReference>
<evidence type="ECO:0000256" key="1">
    <source>
        <dbReference type="ARBA" id="ARBA00022630"/>
    </source>
</evidence>
<evidence type="ECO:0000259" key="4">
    <source>
        <dbReference type="Pfam" id="PF01494"/>
    </source>
</evidence>
<dbReference type="PANTHER" id="PTHR43004">
    <property type="entry name" value="TRK SYSTEM POTASSIUM UPTAKE PROTEIN"/>
    <property type="match status" value="1"/>
</dbReference>
<keyword evidence="3" id="KW-0560">Oxidoreductase</keyword>
<dbReference type="InterPro" id="IPR050641">
    <property type="entry name" value="RIFMO-like"/>
</dbReference>
<evidence type="ECO:0000313" key="6">
    <source>
        <dbReference type="Proteomes" id="UP001345827"/>
    </source>
</evidence>
<evidence type="ECO:0000256" key="2">
    <source>
        <dbReference type="ARBA" id="ARBA00022827"/>
    </source>
</evidence>